<evidence type="ECO:0000259" key="1">
    <source>
        <dbReference type="Pfam" id="PF03435"/>
    </source>
</evidence>
<dbReference type="Gene3D" id="3.30.360.10">
    <property type="entry name" value="Dihydrodipicolinate Reductase, domain 2"/>
    <property type="match status" value="1"/>
</dbReference>
<feature type="domain" description="Saccharopine dehydrogenase NADP binding" evidence="1">
    <location>
        <begin position="5"/>
        <end position="156"/>
    </location>
</feature>
<dbReference type="Gene3D" id="3.40.50.720">
    <property type="entry name" value="NAD(P)-binding Rossmann-like Domain"/>
    <property type="match status" value="1"/>
</dbReference>
<dbReference type="Pfam" id="PF16653">
    <property type="entry name" value="Sacchrp_dh_C"/>
    <property type="match status" value="1"/>
</dbReference>
<dbReference type="AlphaFoldDB" id="A0A395VDD5"/>
<feature type="domain" description="Saccharopine dehydrogenase-like C-terminal" evidence="2">
    <location>
        <begin position="160"/>
        <end position="407"/>
    </location>
</feature>
<dbReference type="SUPFAM" id="SSF51735">
    <property type="entry name" value="NAD(P)-binding Rossmann-fold domains"/>
    <property type="match status" value="1"/>
</dbReference>
<sequence>MGRLLIIGCGGVAGVAIHKCCQNSRTFSEICIASRTKEKCDALKEKLQGTTDTVITTAKVDADNVDELIALIRDYKPDAVLNVALPYQDLTIMDACLACKVDYIDTANYEPEDTDDPAWRAIYEKRCKEAGFTAYFDYSWQWAYQKRFADAGITALLGSGFDPGVTSVFTAYALKHYFDEIEYIDILDCNGGDHGYPFATNFNPEINLREVSANGSYWEDGHWVETKPMEIKREYNFPQVGEKDMYLLHHEEIESLAKNVPGVKRIRFFMTFGQSYLTHMQCLEDVGMLSTSPIQYEGRGIVPIQFLKALLPDPASLGPRTVGKTNIGCIFTGKKDGKEKTIYIYNVCDHQECYREVGSQAISYTTGVPAMIGAALVVDKVWDKDGVFNIEEFDPDPFMDMLNQYGLPWVVDENPETVA</sequence>
<dbReference type="EMBL" id="QRVL01000001">
    <property type="protein sequence ID" value="RGS42568.1"/>
    <property type="molecule type" value="Genomic_DNA"/>
</dbReference>
<evidence type="ECO:0000259" key="2">
    <source>
        <dbReference type="Pfam" id="PF16653"/>
    </source>
</evidence>
<dbReference type="InterPro" id="IPR005097">
    <property type="entry name" value="Sacchrp_dh_NADP-bd"/>
</dbReference>
<accession>A0A395VDD5</accession>
<comment type="caution">
    <text evidence="3">The sequence shown here is derived from an EMBL/GenBank/DDBJ whole genome shotgun (WGS) entry which is preliminary data.</text>
</comment>
<protein>
    <submittedName>
        <fullName evidence="3">Saccharopine dehydrogenase family protein</fullName>
    </submittedName>
</protein>
<dbReference type="Pfam" id="PF03435">
    <property type="entry name" value="Sacchrp_dh_NADP"/>
    <property type="match status" value="1"/>
</dbReference>
<evidence type="ECO:0000313" key="4">
    <source>
        <dbReference type="Proteomes" id="UP000266172"/>
    </source>
</evidence>
<dbReference type="InterPro" id="IPR032095">
    <property type="entry name" value="Sacchrp_dh-like_C"/>
</dbReference>
<dbReference type="RefSeq" id="WP_118096768.1">
    <property type="nucleotide sequence ID" value="NZ_QRVL01000001.1"/>
</dbReference>
<reference evidence="3 4" key="1">
    <citation type="submission" date="2018-08" db="EMBL/GenBank/DDBJ databases">
        <title>A genome reference for cultivated species of the human gut microbiota.</title>
        <authorList>
            <person name="Zou Y."/>
            <person name="Xue W."/>
            <person name="Luo G."/>
        </authorList>
    </citation>
    <scope>NUCLEOTIDE SEQUENCE [LARGE SCALE GENOMIC DNA]</scope>
    <source>
        <strain evidence="3 4">AF22-12AC</strain>
    </source>
</reference>
<dbReference type="InterPro" id="IPR036291">
    <property type="entry name" value="NAD(P)-bd_dom_sf"/>
</dbReference>
<name>A0A395VDD5_9FIRM</name>
<proteinExistence type="predicted"/>
<dbReference type="PANTHER" id="PTHR43796:SF2">
    <property type="entry name" value="CARBOXYNORSPERMIDINE SYNTHASE"/>
    <property type="match status" value="1"/>
</dbReference>
<organism evidence="3 4">
    <name type="scientific">Roseburia hominis</name>
    <dbReference type="NCBI Taxonomy" id="301301"/>
    <lineage>
        <taxon>Bacteria</taxon>
        <taxon>Bacillati</taxon>
        <taxon>Bacillota</taxon>
        <taxon>Clostridia</taxon>
        <taxon>Lachnospirales</taxon>
        <taxon>Lachnospiraceae</taxon>
        <taxon>Roseburia</taxon>
    </lineage>
</organism>
<dbReference type="Proteomes" id="UP000266172">
    <property type="component" value="Unassembled WGS sequence"/>
</dbReference>
<evidence type="ECO:0000313" key="3">
    <source>
        <dbReference type="EMBL" id="RGS42568.1"/>
    </source>
</evidence>
<gene>
    <name evidence="3" type="ORF">DWX93_04475</name>
</gene>
<dbReference type="PANTHER" id="PTHR43796">
    <property type="entry name" value="CARBOXYNORSPERMIDINE SYNTHASE"/>
    <property type="match status" value="1"/>
</dbReference>